<feature type="domain" description="Tyrosinase copper-binding" evidence="4">
    <location>
        <begin position="255"/>
        <end position="266"/>
    </location>
</feature>
<dbReference type="InterPro" id="IPR008922">
    <property type="entry name" value="Di-copper_centre_dom_sf"/>
</dbReference>
<sequence>MKLKPLFLSSLLSVWLVVGVLLGSYGTTSMVDAACAAARLRKSYDSLTVDEKLLYRRALQTAMDKGLYIKFVEMHTERMSEMEAHRGCMFAYWHRAFLIGFENMLRSLAPEFECITIPYWDEMQHNARALTGACSSVESCAPMLRDWGGSSSGNLSQSIKINGAWVSGYRCVDRQPLNHFCEASSVTGAACAKCLPRGDMTQTVFPSGTNFASVFRQLFTNRDFVTTTKNIEDGMHNAIHAALGGALATFQSPSDPIFWSHHAYVDLLLTIHLKCRAGLGKLTDKQKQNNQYSFLPCPHREDSGFFTAMSMFTMRAGENGVSPKQVNQNGQVMYPFFKDIPSQYYKLADITTLGVNKYNYRVSGLVGQLAVNCERTSNSRRLHEGHGDDKTAKRSKCLSELDDSGKSESAAAQGGHSSPEQAFLVDTSLDSDVDAGKVMSWIEEVKKLYAELPEDKSKDPEKDGAVFELERMVCMFYDQCRGGITDYSDEFKVAFNVTEPPPCKPIVDTINSECKRLRLSNWKETMEKYFPCNLPQGAESASIASDLPDSSSSSSSSLTPDAY</sequence>
<reference evidence="5" key="3">
    <citation type="submission" date="2015-02" db="UniProtKB">
        <authorList>
            <consortium name="EnsemblProtists"/>
        </authorList>
    </citation>
    <scope>IDENTIFICATION</scope>
    <source>
        <strain evidence="5">DAOM BR144</strain>
    </source>
</reference>
<dbReference type="EnsemblProtists" id="PYU1_T001033">
    <property type="protein sequence ID" value="PYU1_T001033"/>
    <property type="gene ID" value="PYU1_G001033"/>
</dbReference>
<feature type="compositionally biased region" description="Basic and acidic residues" evidence="3">
    <location>
        <begin position="381"/>
        <end position="406"/>
    </location>
</feature>
<organism evidence="5 6">
    <name type="scientific">Globisporangium ultimum (strain ATCC 200006 / CBS 805.95 / DAOM BR144)</name>
    <name type="common">Pythium ultimum</name>
    <dbReference type="NCBI Taxonomy" id="431595"/>
    <lineage>
        <taxon>Eukaryota</taxon>
        <taxon>Sar</taxon>
        <taxon>Stramenopiles</taxon>
        <taxon>Oomycota</taxon>
        <taxon>Peronosporomycetes</taxon>
        <taxon>Pythiales</taxon>
        <taxon>Pythiaceae</taxon>
        <taxon>Globisporangium</taxon>
    </lineage>
</organism>
<evidence type="ECO:0000256" key="1">
    <source>
        <dbReference type="ARBA" id="ARBA00022723"/>
    </source>
</evidence>
<dbReference type="OMA" id="LHADEMT"/>
<evidence type="ECO:0000259" key="4">
    <source>
        <dbReference type="PROSITE" id="PS00498"/>
    </source>
</evidence>
<accession>K3W7U2</accession>
<keyword evidence="2" id="KW-0186">Copper</keyword>
<evidence type="ECO:0000256" key="3">
    <source>
        <dbReference type="SAM" id="MobiDB-lite"/>
    </source>
</evidence>
<dbReference type="STRING" id="431595.K3W7U2"/>
<dbReference type="PROSITE" id="PS00498">
    <property type="entry name" value="TYROSINASE_2"/>
    <property type="match status" value="1"/>
</dbReference>
<dbReference type="GO" id="GO:0046872">
    <property type="term" value="F:metal ion binding"/>
    <property type="evidence" value="ECO:0007669"/>
    <property type="project" value="UniProtKB-KW"/>
</dbReference>
<evidence type="ECO:0000313" key="5">
    <source>
        <dbReference type="EnsemblProtists" id="PYU1_T001033"/>
    </source>
</evidence>
<evidence type="ECO:0000256" key="2">
    <source>
        <dbReference type="ARBA" id="ARBA00023008"/>
    </source>
</evidence>
<reference evidence="6" key="2">
    <citation type="submission" date="2010-04" db="EMBL/GenBank/DDBJ databases">
        <authorList>
            <person name="Buell R."/>
            <person name="Hamilton J."/>
            <person name="Hostetler J."/>
        </authorList>
    </citation>
    <scope>NUCLEOTIDE SEQUENCE [LARGE SCALE GENOMIC DNA]</scope>
    <source>
        <strain evidence="6">DAOM:BR144</strain>
    </source>
</reference>
<dbReference type="GO" id="GO:0016491">
    <property type="term" value="F:oxidoreductase activity"/>
    <property type="evidence" value="ECO:0007669"/>
    <property type="project" value="InterPro"/>
</dbReference>
<dbReference type="InterPro" id="IPR050316">
    <property type="entry name" value="Tyrosinase/Hemocyanin"/>
</dbReference>
<feature type="region of interest" description="Disordered" evidence="3">
    <location>
        <begin position="378"/>
        <end position="419"/>
    </location>
</feature>
<name>K3W7U2_GLOUD</name>
<keyword evidence="6" id="KW-1185">Reference proteome</keyword>
<dbReference type="eggNOG" id="ENOG502SGFU">
    <property type="taxonomic scope" value="Eukaryota"/>
</dbReference>
<protein>
    <recommendedName>
        <fullName evidence="4">Tyrosinase copper-binding domain-containing protein</fullName>
    </recommendedName>
</protein>
<dbReference type="AlphaFoldDB" id="K3W7U2"/>
<dbReference type="HOGENOM" id="CLU_018031_2_1_1"/>
<dbReference type="Gene3D" id="1.10.1280.10">
    <property type="entry name" value="Di-copper center containing domain from catechol oxidase"/>
    <property type="match status" value="1"/>
</dbReference>
<dbReference type="SUPFAM" id="SSF48056">
    <property type="entry name" value="Di-copper centre-containing domain"/>
    <property type="match status" value="1"/>
</dbReference>
<feature type="region of interest" description="Disordered" evidence="3">
    <location>
        <begin position="540"/>
        <end position="563"/>
    </location>
</feature>
<dbReference type="PRINTS" id="PR00092">
    <property type="entry name" value="TYROSINASE"/>
</dbReference>
<dbReference type="EMBL" id="GL376620">
    <property type="status" value="NOT_ANNOTATED_CDS"/>
    <property type="molecule type" value="Genomic_DNA"/>
</dbReference>
<reference evidence="6" key="1">
    <citation type="journal article" date="2010" name="Genome Biol.">
        <title>Genome sequence of the necrotrophic plant pathogen Pythium ultimum reveals original pathogenicity mechanisms and effector repertoire.</title>
        <authorList>
            <person name="Levesque C.A."/>
            <person name="Brouwer H."/>
            <person name="Cano L."/>
            <person name="Hamilton J.P."/>
            <person name="Holt C."/>
            <person name="Huitema E."/>
            <person name="Raffaele S."/>
            <person name="Robideau G.P."/>
            <person name="Thines M."/>
            <person name="Win J."/>
            <person name="Zerillo M.M."/>
            <person name="Beakes G.W."/>
            <person name="Boore J.L."/>
            <person name="Busam D."/>
            <person name="Dumas B."/>
            <person name="Ferriera S."/>
            <person name="Fuerstenberg S.I."/>
            <person name="Gachon C.M."/>
            <person name="Gaulin E."/>
            <person name="Govers F."/>
            <person name="Grenville-Briggs L."/>
            <person name="Horner N."/>
            <person name="Hostetler J."/>
            <person name="Jiang R.H."/>
            <person name="Johnson J."/>
            <person name="Krajaejun T."/>
            <person name="Lin H."/>
            <person name="Meijer H.J."/>
            <person name="Moore B."/>
            <person name="Morris P."/>
            <person name="Phuntmart V."/>
            <person name="Puiu D."/>
            <person name="Shetty J."/>
            <person name="Stajich J.E."/>
            <person name="Tripathy S."/>
            <person name="Wawra S."/>
            <person name="van West P."/>
            <person name="Whitty B.R."/>
            <person name="Coutinho P.M."/>
            <person name="Henrissat B."/>
            <person name="Martin F."/>
            <person name="Thomas P.D."/>
            <person name="Tyler B.M."/>
            <person name="De Vries R.P."/>
            <person name="Kamoun S."/>
            <person name="Yandell M."/>
            <person name="Tisserat N."/>
            <person name="Buell C.R."/>
        </authorList>
    </citation>
    <scope>NUCLEOTIDE SEQUENCE</scope>
    <source>
        <strain evidence="6">DAOM:BR144</strain>
    </source>
</reference>
<proteinExistence type="predicted"/>
<evidence type="ECO:0000313" key="6">
    <source>
        <dbReference type="Proteomes" id="UP000019132"/>
    </source>
</evidence>
<dbReference type="PANTHER" id="PTHR11474:SF126">
    <property type="entry name" value="TYROSINASE-LIKE PROTEIN TYR-1-RELATED"/>
    <property type="match status" value="1"/>
</dbReference>
<dbReference type="InterPro" id="IPR002227">
    <property type="entry name" value="Tyrosinase_Cu-bd"/>
</dbReference>
<dbReference type="VEuPathDB" id="FungiDB:PYU1_G001033"/>
<dbReference type="Pfam" id="PF00264">
    <property type="entry name" value="Tyrosinase"/>
    <property type="match status" value="1"/>
</dbReference>
<dbReference type="Proteomes" id="UP000019132">
    <property type="component" value="Unassembled WGS sequence"/>
</dbReference>
<keyword evidence="1" id="KW-0479">Metal-binding</keyword>
<dbReference type="PANTHER" id="PTHR11474">
    <property type="entry name" value="TYROSINASE FAMILY MEMBER"/>
    <property type="match status" value="1"/>
</dbReference>
<dbReference type="InParanoid" id="K3W7U2"/>